<evidence type="ECO:0000313" key="2">
    <source>
        <dbReference type="EMBL" id="OAH51372.1"/>
    </source>
</evidence>
<dbReference type="EMBL" id="LSTV01000001">
    <property type="protein sequence ID" value="OAH51372.1"/>
    <property type="molecule type" value="Genomic_DNA"/>
</dbReference>
<organism evidence="2 3">
    <name type="scientific">Microbacterium oleivorans</name>
    <dbReference type="NCBI Taxonomy" id="273677"/>
    <lineage>
        <taxon>Bacteria</taxon>
        <taxon>Bacillati</taxon>
        <taxon>Actinomycetota</taxon>
        <taxon>Actinomycetes</taxon>
        <taxon>Micrococcales</taxon>
        <taxon>Microbacteriaceae</taxon>
        <taxon>Microbacterium</taxon>
    </lineage>
</organism>
<evidence type="ECO:0008006" key="4">
    <source>
        <dbReference type="Google" id="ProtNLM"/>
    </source>
</evidence>
<gene>
    <name evidence="2" type="ORF">AYL44_03655</name>
</gene>
<proteinExistence type="predicted"/>
<protein>
    <recommendedName>
        <fullName evidence="4">LPXTG cell wall anchor domain-containing protein</fullName>
    </recommendedName>
</protein>
<keyword evidence="1" id="KW-1133">Transmembrane helix</keyword>
<accession>A0A177KDA3</accession>
<dbReference type="RefSeq" id="WP_064001878.1">
    <property type="nucleotide sequence ID" value="NZ_LSTV01000001.1"/>
</dbReference>
<name>A0A177KDA3_9MICO</name>
<reference evidence="2 3" key="1">
    <citation type="submission" date="2016-02" db="EMBL/GenBank/DDBJ databases">
        <authorList>
            <person name="Wen L."/>
            <person name="He K."/>
            <person name="Yang H."/>
        </authorList>
    </citation>
    <scope>NUCLEOTIDE SEQUENCE [LARGE SCALE GENOMIC DNA]</scope>
    <source>
        <strain evidence="2 3">CD11_3</strain>
    </source>
</reference>
<feature type="transmembrane region" description="Helical" evidence="1">
    <location>
        <begin position="31"/>
        <end position="52"/>
    </location>
</feature>
<keyword evidence="1" id="KW-0812">Transmembrane</keyword>
<evidence type="ECO:0000256" key="1">
    <source>
        <dbReference type="SAM" id="Phobius"/>
    </source>
</evidence>
<feature type="transmembrane region" description="Helical" evidence="1">
    <location>
        <begin position="5"/>
        <end position="25"/>
    </location>
</feature>
<dbReference type="AlphaFoldDB" id="A0A177KDA3"/>
<dbReference type="Proteomes" id="UP000076998">
    <property type="component" value="Unassembled WGS sequence"/>
</dbReference>
<sequence length="60" mass="6240">MRNSILLQVILAVIGVALLIAGLLYVSTDPVLGWIGAIGGLLIVVGAVMAILKLRRTTKA</sequence>
<comment type="caution">
    <text evidence="2">The sequence shown here is derived from an EMBL/GenBank/DDBJ whole genome shotgun (WGS) entry which is preliminary data.</text>
</comment>
<keyword evidence="1" id="KW-0472">Membrane</keyword>
<evidence type="ECO:0000313" key="3">
    <source>
        <dbReference type="Proteomes" id="UP000076998"/>
    </source>
</evidence>